<name>V7DIZ1_9PSED</name>
<proteinExistence type="predicted"/>
<dbReference type="PATRIC" id="fig|1388762.3.peg.84"/>
<accession>V7DIZ1</accession>
<dbReference type="AlphaFoldDB" id="V7DIZ1"/>
<protein>
    <submittedName>
        <fullName evidence="1">Uncharacterized protein</fullName>
    </submittedName>
</protein>
<evidence type="ECO:0000313" key="2">
    <source>
        <dbReference type="Proteomes" id="UP000018511"/>
    </source>
</evidence>
<evidence type="ECO:0000313" key="1">
    <source>
        <dbReference type="EMBL" id="ESW41468.1"/>
    </source>
</evidence>
<gene>
    <name evidence="1" type="ORF">O164_00410</name>
</gene>
<organism evidence="1 2">
    <name type="scientific">Pseudomonas taiwanensis SJ9</name>
    <dbReference type="NCBI Taxonomy" id="1388762"/>
    <lineage>
        <taxon>Bacteria</taxon>
        <taxon>Pseudomonadati</taxon>
        <taxon>Pseudomonadota</taxon>
        <taxon>Gammaproteobacteria</taxon>
        <taxon>Pseudomonadales</taxon>
        <taxon>Pseudomonadaceae</taxon>
        <taxon>Pseudomonas</taxon>
    </lineage>
</organism>
<dbReference type="Proteomes" id="UP000018511">
    <property type="component" value="Unassembled WGS sequence"/>
</dbReference>
<reference evidence="1 2" key="1">
    <citation type="submission" date="2013-10" db="EMBL/GenBank/DDBJ databases">
        <title>Whole Genome Shotgun Sequence of Pseudomonas taiwanensis SJ9.</title>
        <authorList>
            <person name="Hong S.-J."/>
            <person name="Shin J.-H."/>
        </authorList>
    </citation>
    <scope>NUCLEOTIDE SEQUENCE [LARGE SCALE GENOMIC DNA]</scope>
    <source>
        <strain evidence="1 2">SJ9</strain>
    </source>
</reference>
<comment type="caution">
    <text evidence="1">The sequence shown here is derived from an EMBL/GenBank/DDBJ whole genome shotgun (WGS) entry which is preliminary data.</text>
</comment>
<dbReference type="EMBL" id="AXUP01000002">
    <property type="protein sequence ID" value="ESW41468.1"/>
    <property type="molecule type" value="Genomic_DNA"/>
</dbReference>
<sequence>MALQGFWFFMDFALHEEQLLEVNCRAIYRGSTDSNAVHIKVSQG</sequence>